<evidence type="ECO:0000313" key="3">
    <source>
        <dbReference type="Proteomes" id="UP000294508"/>
    </source>
</evidence>
<reference evidence="2 3" key="1">
    <citation type="journal article" date="2015" name="Stand. Genomic Sci.">
        <title>Genomic Encyclopedia of Bacterial and Archaeal Type Strains, Phase III: the genomes of soil and plant-associated and newly described type strains.</title>
        <authorList>
            <person name="Whitman W.B."/>
            <person name="Woyke T."/>
            <person name="Klenk H.P."/>
            <person name="Zhou Y."/>
            <person name="Lilburn T.G."/>
            <person name="Beck B.J."/>
            <person name="De Vos P."/>
            <person name="Vandamme P."/>
            <person name="Eisen J.A."/>
            <person name="Garrity G."/>
            <person name="Hugenholtz P."/>
            <person name="Kyrpides N.C."/>
        </authorList>
    </citation>
    <scope>NUCLEOTIDE SEQUENCE [LARGE SCALE GENOMIC DNA]</scope>
    <source>
        <strain evidence="2 3">VKM Ac-2572</strain>
    </source>
</reference>
<organism evidence="2 3">
    <name type="scientific">Kribbella steppae</name>
    <dbReference type="NCBI Taxonomy" id="2512223"/>
    <lineage>
        <taxon>Bacteria</taxon>
        <taxon>Bacillati</taxon>
        <taxon>Actinomycetota</taxon>
        <taxon>Actinomycetes</taxon>
        <taxon>Propionibacteriales</taxon>
        <taxon>Kribbellaceae</taxon>
        <taxon>Kribbella</taxon>
    </lineage>
</organism>
<proteinExistence type="predicted"/>
<dbReference type="Gene3D" id="3.40.710.10">
    <property type="entry name" value="DD-peptidase/beta-lactamase superfamily"/>
    <property type="match status" value="1"/>
</dbReference>
<dbReference type="PANTHER" id="PTHR46825:SF7">
    <property type="entry name" value="D-ALANYL-D-ALANINE CARBOXYPEPTIDASE"/>
    <property type="match status" value="1"/>
</dbReference>
<gene>
    <name evidence="2" type="ORF">EV652_114245</name>
</gene>
<keyword evidence="2" id="KW-0645">Protease</keyword>
<accession>A0A4R2H458</accession>
<dbReference type="Proteomes" id="UP000294508">
    <property type="component" value="Unassembled WGS sequence"/>
</dbReference>
<dbReference type="GO" id="GO:0004180">
    <property type="term" value="F:carboxypeptidase activity"/>
    <property type="evidence" value="ECO:0007669"/>
    <property type="project" value="UniProtKB-KW"/>
</dbReference>
<sequence length="351" mass="36645">MQAFPEPGTAALDPEKAKVLQAVVDLAAASPDVPTGSRGATAAVVTDRWTWSGAAGTDVKGTALRPDTSMAAANIMKTFVAAEVMLLVKAGKVDLDKPISTYVQHKLTANNATVRQHLSMTSGVPDFGNDDYRELEKAVAAAPGKHWTREQALSYHTAKIGAPSKDSGYSNASYELLGLLIEKVTSQPLAGVLRRDLATPAGLKHAAFQDGEKPQPPVAVDDNDSCGAPDGYLPCRAFASAWAAAGGLAADAPTIARWGYQLYGGRVLPPDLVSEMTTKGDAPYGLGTELYPDELAIGAAYGHFGDNPDHTSLLAVVPAKKLAAAVIFADGGRDIGKAMINLTIALEPLLK</sequence>
<evidence type="ECO:0000259" key="1">
    <source>
        <dbReference type="Pfam" id="PF00144"/>
    </source>
</evidence>
<evidence type="ECO:0000313" key="2">
    <source>
        <dbReference type="EMBL" id="TCO19264.1"/>
    </source>
</evidence>
<dbReference type="InterPro" id="IPR001466">
    <property type="entry name" value="Beta-lactam-related"/>
</dbReference>
<feature type="domain" description="Beta-lactamase-related" evidence="1">
    <location>
        <begin position="36"/>
        <end position="331"/>
    </location>
</feature>
<comment type="caution">
    <text evidence="2">The sequence shown here is derived from an EMBL/GenBank/DDBJ whole genome shotgun (WGS) entry which is preliminary data.</text>
</comment>
<keyword evidence="3" id="KW-1185">Reference proteome</keyword>
<dbReference type="Pfam" id="PF00144">
    <property type="entry name" value="Beta-lactamase"/>
    <property type="match status" value="1"/>
</dbReference>
<protein>
    <submittedName>
        <fullName evidence="2">D-alanyl-D-alanine carboxypeptidase</fullName>
    </submittedName>
</protein>
<keyword evidence="2" id="KW-0378">Hydrolase</keyword>
<keyword evidence="2" id="KW-0121">Carboxypeptidase</keyword>
<dbReference type="SUPFAM" id="SSF56601">
    <property type="entry name" value="beta-lactamase/transpeptidase-like"/>
    <property type="match status" value="1"/>
</dbReference>
<name>A0A4R2H458_9ACTN</name>
<dbReference type="EMBL" id="SLWN01000014">
    <property type="protein sequence ID" value="TCO19264.1"/>
    <property type="molecule type" value="Genomic_DNA"/>
</dbReference>
<dbReference type="AlphaFoldDB" id="A0A4R2H458"/>
<dbReference type="PANTHER" id="PTHR46825">
    <property type="entry name" value="D-ALANYL-D-ALANINE-CARBOXYPEPTIDASE/ENDOPEPTIDASE AMPH"/>
    <property type="match status" value="1"/>
</dbReference>
<dbReference type="InterPro" id="IPR012338">
    <property type="entry name" value="Beta-lactam/transpept-like"/>
</dbReference>
<dbReference type="InterPro" id="IPR050491">
    <property type="entry name" value="AmpC-like"/>
</dbReference>